<reference evidence="2" key="1">
    <citation type="submission" date="2022-08" db="EMBL/GenBank/DDBJ databases">
        <title>Nisaea acidiphila sp. nov., isolated from a marine algal debris and emended description of the genus Nisaea Urios et al. 2008.</title>
        <authorList>
            <person name="Kwon K."/>
        </authorList>
    </citation>
    <scope>NUCLEOTIDE SEQUENCE</scope>
    <source>
        <strain evidence="2">MEBiC11861</strain>
    </source>
</reference>
<dbReference type="GO" id="GO:0006935">
    <property type="term" value="P:chemotaxis"/>
    <property type="evidence" value="ECO:0007669"/>
    <property type="project" value="InterPro"/>
</dbReference>
<sequence>MSVAESVFETQKIPVLLFQSGDRRYGVMLSSVREVVEIEDMEPIEGDREDEHEEYIGVMVLRKEPIPLVVVRPGVHDPVTELPMCIVLQRGHAVIGLAVQKIIGIRNFDPAHPTKGLTSSDQAQHAYLDEEGKIVQAVDPDRWFNAQSTLPLLADQRALKLVPDEKEEVKKARKTFMALTVKGHLYAVDSSLVERAIDDVGTTPLPKRPGVRLDSVIEVSGSVLPVLRLTPDGFESQTIHIIVNYYDQKWAIATEQVLGIVSDESPPGPATDESQARVISHKGAFHEVIDLSALISQMVPDFVRSDGRG</sequence>
<protein>
    <submittedName>
        <fullName evidence="2">Chemotaxis protein CheW</fullName>
    </submittedName>
</protein>
<evidence type="ECO:0000259" key="1">
    <source>
        <dbReference type="PROSITE" id="PS50851"/>
    </source>
</evidence>
<dbReference type="RefSeq" id="WP_257769909.1">
    <property type="nucleotide sequence ID" value="NZ_CP102480.1"/>
</dbReference>
<dbReference type="AlphaFoldDB" id="A0A9J7AZ28"/>
<dbReference type="Gene3D" id="2.30.30.40">
    <property type="entry name" value="SH3 Domains"/>
    <property type="match status" value="1"/>
</dbReference>
<gene>
    <name evidence="2" type="ORF">NUH88_03115</name>
</gene>
<name>A0A9J7AZ28_9PROT</name>
<dbReference type="EMBL" id="CP102480">
    <property type="protein sequence ID" value="UUX50693.1"/>
    <property type="molecule type" value="Genomic_DNA"/>
</dbReference>
<keyword evidence="3" id="KW-1185">Reference proteome</keyword>
<dbReference type="SMART" id="SM00260">
    <property type="entry name" value="CheW"/>
    <property type="match status" value="1"/>
</dbReference>
<dbReference type="SUPFAM" id="SSF50341">
    <property type="entry name" value="CheW-like"/>
    <property type="match status" value="2"/>
</dbReference>
<proteinExistence type="predicted"/>
<dbReference type="Pfam" id="PF01584">
    <property type="entry name" value="CheW"/>
    <property type="match status" value="2"/>
</dbReference>
<evidence type="ECO:0000313" key="2">
    <source>
        <dbReference type="EMBL" id="UUX50693.1"/>
    </source>
</evidence>
<feature type="domain" description="CheW-like" evidence="1">
    <location>
        <begin position="12"/>
        <end position="149"/>
    </location>
</feature>
<dbReference type="PROSITE" id="PS50851">
    <property type="entry name" value="CHEW"/>
    <property type="match status" value="1"/>
</dbReference>
<evidence type="ECO:0000313" key="3">
    <source>
        <dbReference type="Proteomes" id="UP001060336"/>
    </source>
</evidence>
<organism evidence="2 3">
    <name type="scientific">Nisaea acidiphila</name>
    <dbReference type="NCBI Taxonomy" id="1862145"/>
    <lineage>
        <taxon>Bacteria</taxon>
        <taxon>Pseudomonadati</taxon>
        <taxon>Pseudomonadota</taxon>
        <taxon>Alphaproteobacteria</taxon>
        <taxon>Rhodospirillales</taxon>
        <taxon>Thalassobaculaceae</taxon>
        <taxon>Nisaea</taxon>
    </lineage>
</organism>
<dbReference type="GO" id="GO:0007165">
    <property type="term" value="P:signal transduction"/>
    <property type="evidence" value="ECO:0007669"/>
    <property type="project" value="InterPro"/>
</dbReference>
<dbReference type="InterPro" id="IPR002545">
    <property type="entry name" value="CheW-lke_dom"/>
</dbReference>
<dbReference type="Gene3D" id="2.40.50.180">
    <property type="entry name" value="CheA-289, Domain 4"/>
    <property type="match status" value="1"/>
</dbReference>
<dbReference type="KEGG" id="naci:NUH88_03115"/>
<accession>A0A9J7AZ28</accession>
<dbReference type="InterPro" id="IPR036061">
    <property type="entry name" value="CheW-like_dom_sf"/>
</dbReference>
<dbReference type="Proteomes" id="UP001060336">
    <property type="component" value="Chromosome"/>
</dbReference>